<name>A0ABS8DE80_9FIRM</name>
<keyword evidence="2" id="KW-0997">Cell inner membrane</keyword>
<dbReference type="PANTHER" id="PTHR34990:SF2">
    <property type="entry name" value="BLL8164 PROTEIN"/>
    <property type="match status" value="1"/>
</dbReference>
<proteinExistence type="predicted"/>
<dbReference type="InterPro" id="IPR043461">
    <property type="entry name" value="LpxH-like"/>
</dbReference>
<keyword evidence="8" id="KW-1185">Reference proteome</keyword>
<dbReference type="InterPro" id="IPR029052">
    <property type="entry name" value="Metallo-depent_PP-like"/>
</dbReference>
<evidence type="ECO:0000259" key="6">
    <source>
        <dbReference type="Pfam" id="PF00149"/>
    </source>
</evidence>
<dbReference type="PANTHER" id="PTHR34990">
    <property type="entry name" value="UDP-2,3-DIACYLGLUCOSAMINE HYDROLASE-RELATED"/>
    <property type="match status" value="1"/>
</dbReference>
<keyword evidence="3" id="KW-0479">Metal-binding</keyword>
<evidence type="ECO:0000313" key="8">
    <source>
        <dbReference type="Proteomes" id="UP001299546"/>
    </source>
</evidence>
<dbReference type="Gene3D" id="3.60.21.10">
    <property type="match status" value="1"/>
</dbReference>
<feature type="domain" description="Calcineurin-like phosphoesterase" evidence="6">
    <location>
        <begin position="27"/>
        <end position="234"/>
    </location>
</feature>
<dbReference type="Proteomes" id="UP001299546">
    <property type="component" value="Unassembled WGS sequence"/>
</dbReference>
<dbReference type="SUPFAM" id="SSF56300">
    <property type="entry name" value="Metallo-dependent phosphatases"/>
    <property type="match status" value="1"/>
</dbReference>
<sequence>MQEASLSKKLDKVYRNAQVVTFDSDSKIILMSDCHRGQGNAGDNFLANQTVTFGALEYYFQNGFTYIELGDGDELWENRQLKQIIEVHSDIFWMLSKFYNEARLYLLYGNHDIVKRRPEYMKQHGSSYYCEASHCEKPLLNDITVSEGLILRNCLDNKEIFLIHGHQGDLLNDTLWPLARFLVRYVWRRLELAGFLDPTGAGRPRKAKERIEKRLAAYAKEHHSILIAGHTHRPVFSSPTEGYYFNTGSCVHPRCITGIEIENNHITLVKWSVKARKDRTLSVEREVLEGPAALSDYTNI</sequence>
<evidence type="ECO:0000256" key="1">
    <source>
        <dbReference type="ARBA" id="ARBA00022475"/>
    </source>
</evidence>
<keyword evidence="4" id="KW-0472">Membrane</keyword>
<evidence type="ECO:0000313" key="7">
    <source>
        <dbReference type="EMBL" id="MCB7386720.1"/>
    </source>
</evidence>
<evidence type="ECO:0000256" key="4">
    <source>
        <dbReference type="ARBA" id="ARBA00023136"/>
    </source>
</evidence>
<dbReference type="Pfam" id="PF00149">
    <property type="entry name" value="Metallophos"/>
    <property type="match status" value="1"/>
</dbReference>
<organism evidence="7 8">
    <name type="scientific">Bariatricus massiliensis</name>
    <dbReference type="NCBI Taxonomy" id="1745713"/>
    <lineage>
        <taxon>Bacteria</taxon>
        <taxon>Bacillati</taxon>
        <taxon>Bacillota</taxon>
        <taxon>Clostridia</taxon>
        <taxon>Lachnospirales</taxon>
        <taxon>Lachnospiraceae</taxon>
        <taxon>Bariatricus</taxon>
    </lineage>
</organism>
<keyword evidence="1" id="KW-1003">Cell membrane</keyword>
<dbReference type="InterPro" id="IPR004843">
    <property type="entry name" value="Calcineurin-like_PHP"/>
</dbReference>
<gene>
    <name evidence="7" type="ORF">LIZ65_05415</name>
</gene>
<dbReference type="EMBL" id="JAJCIS010000002">
    <property type="protein sequence ID" value="MCB7386720.1"/>
    <property type="molecule type" value="Genomic_DNA"/>
</dbReference>
<evidence type="ECO:0000256" key="3">
    <source>
        <dbReference type="ARBA" id="ARBA00022723"/>
    </source>
</evidence>
<comment type="caution">
    <text evidence="7">The sequence shown here is derived from an EMBL/GenBank/DDBJ whole genome shotgun (WGS) entry which is preliminary data.</text>
</comment>
<evidence type="ECO:0000256" key="2">
    <source>
        <dbReference type="ARBA" id="ARBA00022519"/>
    </source>
</evidence>
<keyword evidence="5" id="KW-0464">Manganese</keyword>
<evidence type="ECO:0000256" key="5">
    <source>
        <dbReference type="ARBA" id="ARBA00023211"/>
    </source>
</evidence>
<accession>A0ABS8DE80</accession>
<reference evidence="7 8" key="1">
    <citation type="submission" date="2021-10" db="EMBL/GenBank/DDBJ databases">
        <title>Collection of gut derived symbiotic bacterial strains cultured from healthy donors.</title>
        <authorList>
            <person name="Lin H."/>
            <person name="Littmann E."/>
            <person name="Kohout C."/>
            <person name="Pamer E.G."/>
        </authorList>
    </citation>
    <scope>NUCLEOTIDE SEQUENCE [LARGE SCALE GENOMIC DNA]</scope>
    <source>
        <strain evidence="7 8">DFI.1.165</strain>
    </source>
</reference>
<protein>
    <submittedName>
        <fullName evidence="7">Metallophosphoesterase family protein</fullName>
    </submittedName>
</protein>
<dbReference type="RefSeq" id="WP_066736461.1">
    <property type="nucleotide sequence ID" value="NZ_JAJCIQ010000002.1"/>
</dbReference>